<dbReference type="EMBL" id="CACRXK020006616">
    <property type="protein sequence ID" value="CAB4009920.1"/>
    <property type="molecule type" value="Genomic_DNA"/>
</dbReference>
<accession>A0A6S7I2A9</accession>
<reference evidence="1" key="1">
    <citation type="submission" date="2020-04" db="EMBL/GenBank/DDBJ databases">
        <authorList>
            <person name="Alioto T."/>
            <person name="Alioto T."/>
            <person name="Gomez Garrido J."/>
        </authorList>
    </citation>
    <scope>NUCLEOTIDE SEQUENCE</scope>
    <source>
        <strain evidence="1">A484AB</strain>
    </source>
</reference>
<sequence>MADMDVLDASVFLYLGDLIEEDLFYMLVKECEETAPVFPYWKYDRFSLESMLEDECLSEFRVSKMDIP</sequence>
<evidence type="ECO:0000313" key="2">
    <source>
        <dbReference type="Proteomes" id="UP001152795"/>
    </source>
</evidence>
<protein>
    <submittedName>
        <fullName evidence="1">Uncharacterized protein</fullName>
    </submittedName>
</protein>
<organism evidence="1 2">
    <name type="scientific">Paramuricea clavata</name>
    <name type="common">Red gorgonian</name>
    <name type="synonym">Violescent sea-whip</name>
    <dbReference type="NCBI Taxonomy" id="317549"/>
    <lineage>
        <taxon>Eukaryota</taxon>
        <taxon>Metazoa</taxon>
        <taxon>Cnidaria</taxon>
        <taxon>Anthozoa</taxon>
        <taxon>Octocorallia</taxon>
        <taxon>Malacalcyonacea</taxon>
        <taxon>Plexauridae</taxon>
        <taxon>Paramuricea</taxon>
    </lineage>
</organism>
<dbReference type="Proteomes" id="UP001152795">
    <property type="component" value="Unassembled WGS sequence"/>
</dbReference>
<keyword evidence="2" id="KW-1185">Reference proteome</keyword>
<name>A0A6S7I2A9_PARCT</name>
<dbReference type="AlphaFoldDB" id="A0A6S7I2A9"/>
<proteinExistence type="predicted"/>
<comment type="caution">
    <text evidence="1">The sequence shown here is derived from an EMBL/GenBank/DDBJ whole genome shotgun (WGS) entry which is preliminary data.</text>
</comment>
<gene>
    <name evidence="1" type="ORF">PACLA_8A083416</name>
</gene>
<evidence type="ECO:0000313" key="1">
    <source>
        <dbReference type="EMBL" id="CAB4009920.1"/>
    </source>
</evidence>